<accession>A0AAF3F8Q1</accession>
<dbReference type="WBParaSite" id="MBELARI_LOCUS3207.1">
    <property type="protein sequence ID" value="MBELARI_LOCUS3207.1"/>
    <property type="gene ID" value="MBELARI_LOCUS3207"/>
</dbReference>
<evidence type="ECO:0000256" key="1">
    <source>
        <dbReference type="SAM" id="MobiDB-lite"/>
    </source>
</evidence>
<keyword evidence="2" id="KW-1185">Reference proteome</keyword>
<reference evidence="3" key="1">
    <citation type="submission" date="2024-02" db="UniProtKB">
        <authorList>
            <consortium name="WormBaseParasite"/>
        </authorList>
    </citation>
    <scope>IDENTIFICATION</scope>
</reference>
<feature type="compositionally biased region" description="Polar residues" evidence="1">
    <location>
        <begin position="93"/>
        <end position="105"/>
    </location>
</feature>
<feature type="region of interest" description="Disordered" evidence="1">
    <location>
        <begin position="93"/>
        <end position="115"/>
    </location>
</feature>
<evidence type="ECO:0000313" key="3">
    <source>
        <dbReference type="WBParaSite" id="MBELARI_LOCUS3207.1"/>
    </source>
</evidence>
<proteinExistence type="predicted"/>
<organism evidence="2 3">
    <name type="scientific">Mesorhabditis belari</name>
    <dbReference type="NCBI Taxonomy" id="2138241"/>
    <lineage>
        <taxon>Eukaryota</taxon>
        <taxon>Metazoa</taxon>
        <taxon>Ecdysozoa</taxon>
        <taxon>Nematoda</taxon>
        <taxon>Chromadorea</taxon>
        <taxon>Rhabditida</taxon>
        <taxon>Rhabditina</taxon>
        <taxon>Rhabditomorpha</taxon>
        <taxon>Rhabditoidea</taxon>
        <taxon>Rhabditidae</taxon>
        <taxon>Mesorhabditinae</taxon>
        <taxon>Mesorhabditis</taxon>
    </lineage>
</organism>
<sequence>MVYRGVQDVSIDCTHRRVEFRHLEHFIVWKETFAHYTMHWVESKKGPVLSKSSGRFYRKIAGSPTHRISPQATRNVFQDSRDYARTMGRTTMRTKAPSLQQQVEPSQMKGRKTKQTCKLTTTKVAAEPPRAQPRLKQRNNRVEVQCSTTPATVTTPNSPGPLTRFQQFAQPSPAAEVPPFFYPATTAGT</sequence>
<name>A0AAF3F8Q1_9BILA</name>
<dbReference type="Proteomes" id="UP000887575">
    <property type="component" value="Unassembled WGS sequence"/>
</dbReference>
<evidence type="ECO:0000313" key="2">
    <source>
        <dbReference type="Proteomes" id="UP000887575"/>
    </source>
</evidence>
<dbReference type="AlphaFoldDB" id="A0AAF3F8Q1"/>
<protein>
    <submittedName>
        <fullName evidence="3">Uncharacterized protein</fullName>
    </submittedName>
</protein>